<gene>
    <name evidence="1" type="ORF">B9G39_00020</name>
    <name evidence="2" type="ORF">B9G39_25700</name>
</gene>
<keyword evidence="3" id="KW-1185">Reference proteome</keyword>
<comment type="caution">
    <text evidence="1">The sequence shown here is derived from an EMBL/GenBank/DDBJ whole genome shotgun (WGS) entry which is preliminary data.</text>
</comment>
<dbReference type="Proteomes" id="UP000257039">
    <property type="component" value="Unassembled WGS sequence"/>
</dbReference>
<name>A0A4P9VID7_9GAMM</name>
<reference evidence="1 3" key="1">
    <citation type="submission" date="2017-04" db="EMBL/GenBank/DDBJ databases">
        <title>Draft genome sequence of Zooshikella ganghwensis VG4 isolated from Red Sea sediments.</title>
        <authorList>
            <person name="Rehman Z."/>
            <person name="Alam I."/>
            <person name="Kamau A."/>
            <person name="Bajic V."/>
            <person name="Leiknes T."/>
        </authorList>
    </citation>
    <scope>NUCLEOTIDE SEQUENCE [LARGE SCALE GENOMIC DNA]</scope>
    <source>
        <strain evidence="1 3">VG4</strain>
    </source>
</reference>
<dbReference type="EMBL" id="NDXW01000001">
    <property type="protein sequence ID" value="RDH46574.1"/>
    <property type="molecule type" value="Genomic_DNA"/>
</dbReference>
<accession>A0A4P9VID7</accession>
<dbReference type="EMBL" id="NDXW01000001">
    <property type="protein sequence ID" value="RDH41957.1"/>
    <property type="molecule type" value="Genomic_DNA"/>
</dbReference>
<evidence type="ECO:0000313" key="3">
    <source>
        <dbReference type="Proteomes" id="UP000257039"/>
    </source>
</evidence>
<evidence type="ECO:0000313" key="2">
    <source>
        <dbReference type="EMBL" id="RDH46574.1"/>
    </source>
</evidence>
<dbReference type="RefSeq" id="WP_027709317.1">
    <property type="nucleotide sequence ID" value="NZ_NDXW01000001.1"/>
</dbReference>
<sequence>MPTYDYRCPSNGQVVEVFHGMNEEILTWGALCQLAGVSPGDTDVNAEVIKLATGGNVVSSQAYRTNEPPCATGKPCCGGGSCEFSG</sequence>
<evidence type="ECO:0000313" key="1">
    <source>
        <dbReference type="EMBL" id="RDH41957.1"/>
    </source>
</evidence>
<dbReference type="AlphaFoldDB" id="A0A4P9VID7"/>
<organism evidence="1 3">
    <name type="scientific">Zooshikella ganghwensis</name>
    <dbReference type="NCBI Taxonomy" id="202772"/>
    <lineage>
        <taxon>Bacteria</taxon>
        <taxon>Pseudomonadati</taxon>
        <taxon>Pseudomonadota</taxon>
        <taxon>Gammaproteobacteria</taxon>
        <taxon>Oceanospirillales</taxon>
        <taxon>Zooshikellaceae</taxon>
        <taxon>Zooshikella</taxon>
    </lineage>
</organism>
<protein>
    <submittedName>
        <fullName evidence="1">Zinc ribbon domain-containing protein</fullName>
    </submittedName>
</protein>
<proteinExistence type="predicted"/>